<sequence length="270" mass="28993">MIPAERQHFILSCLAERDVVSIAELVDRLGVSHMTVRRDIQALEGAGRVSSVTGGVRLSRRLTQELPHLQKRAINTDEKRAVSRAAADLVEDGMVIYLDAGTTMLELARRVADRRGLTVVTNDLVVCAWLSEHSDCTLYHSGGLVERANQSCVGDAASEALARFNYDIAFISTSSWTISGLSSPSEAKAAVKRVAVRQARRSVLVSDSTKYGAVAAVNILALSALDSIVTDDRIDADVARALREAGAQVILARGAWGMGARGLNIKKGLL</sequence>
<name>A0A4Z1C0A7_9RHOB</name>
<dbReference type="SUPFAM" id="SSF100950">
    <property type="entry name" value="NagB/RpiA/CoA transferase-like"/>
    <property type="match status" value="1"/>
</dbReference>
<dbReference type="PANTHER" id="PTHR30363:SF58">
    <property type="entry name" value="REGULATORY PROTEIN, DEOR FAMILY"/>
    <property type="match status" value="1"/>
</dbReference>
<organism evidence="5 6">
    <name type="scientific">Paracoccus liaowanqingii</name>
    <dbReference type="NCBI Taxonomy" id="2560053"/>
    <lineage>
        <taxon>Bacteria</taxon>
        <taxon>Pseudomonadati</taxon>
        <taxon>Pseudomonadota</taxon>
        <taxon>Alphaproteobacteria</taxon>
        <taxon>Rhodobacterales</taxon>
        <taxon>Paracoccaceae</taxon>
        <taxon>Paracoccus</taxon>
    </lineage>
</organism>
<dbReference type="Gene3D" id="1.10.10.10">
    <property type="entry name" value="Winged helix-like DNA-binding domain superfamily/Winged helix DNA-binding domain"/>
    <property type="match status" value="1"/>
</dbReference>
<dbReference type="PROSITE" id="PS51000">
    <property type="entry name" value="HTH_DEOR_2"/>
    <property type="match status" value="1"/>
</dbReference>
<dbReference type="Gene3D" id="3.40.50.1360">
    <property type="match status" value="1"/>
</dbReference>
<dbReference type="EMBL" id="SRPG01000075">
    <property type="protein sequence ID" value="TGN61679.1"/>
    <property type="molecule type" value="Genomic_DNA"/>
</dbReference>
<dbReference type="SMART" id="SM00420">
    <property type="entry name" value="HTH_DEOR"/>
    <property type="match status" value="1"/>
</dbReference>
<dbReference type="InterPro" id="IPR050313">
    <property type="entry name" value="Carb_Metab_HTH_regulators"/>
</dbReference>
<dbReference type="SMART" id="SM01134">
    <property type="entry name" value="DeoRC"/>
    <property type="match status" value="1"/>
</dbReference>
<evidence type="ECO:0000313" key="6">
    <source>
        <dbReference type="Proteomes" id="UP000297972"/>
    </source>
</evidence>
<dbReference type="InterPro" id="IPR036390">
    <property type="entry name" value="WH_DNA-bd_sf"/>
</dbReference>
<dbReference type="AlphaFoldDB" id="A0A4Z1C0A7"/>
<dbReference type="PRINTS" id="PR00037">
    <property type="entry name" value="HTHLACR"/>
</dbReference>
<dbReference type="Pfam" id="PF00455">
    <property type="entry name" value="DeoRC"/>
    <property type="match status" value="1"/>
</dbReference>
<dbReference type="GO" id="GO:0003677">
    <property type="term" value="F:DNA binding"/>
    <property type="evidence" value="ECO:0007669"/>
    <property type="project" value="UniProtKB-KW"/>
</dbReference>
<evidence type="ECO:0000256" key="3">
    <source>
        <dbReference type="ARBA" id="ARBA00023163"/>
    </source>
</evidence>
<keyword evidence="1" id="KW-0805">Transcription regulation</keyword>
<dbReference type="InterPro" id="IPR001034">
    <property type="entry name" value="DeoR_HTH"/>
</dbReference>
<keyword evidence="6" id="KW-1185">Reference proteome</keyword>
<proteinExistence type="predicted"/>
<dbReference type="RefSeq" id="WP_135817432.1">
    <property type="nucleotide sequence ID" value="NZ_SRPG01000075.1"/>
</dbReference>
<evidence type="ECO:0000259" key="4">
    <source>
        <dbReference type="PROSITE" id="PS51000"/>
    </source>
</evidence>
<gene>
    <name evidence="5" type="ORF">E4L95_09620</name>
</gene>
<dbReference type="InterPro" id="IPR037171">
    <property type="entry name" value="NagB/RpiA_transferase-like"/>
</dbReference>
<reference evidence="5 6" key="1">
    <citation type="submission" date="2019-03" db="EMBL/GenBank/DDBJ databases">
        <authorList>
            <person name="Li J."/>
        </authorList>
    </citation>
    <scope>NUCLEOTIDE SEQUENCE [LARGE SCALE GENOMIC DNA]</scope>
    <source>
        <strain evidence="5 6">3058</strain>
    </source>
</reference>
<evidence type="ECO:0000256" key="1">
    <source>
        <dbReference type="ARBA" id="ARBA00023015"/>
    </source>
</evidence>
<comment type="caution">
    <text evidence="5">The sequence shown here is derived from an EMBL/GenBank/DDBJ whole genome shotgun (WGS) entry which is preliminary data.</text>
</comment>
<accession>A0A4Z1C0A7</accession>
<dbReference type="Proteomes" id="UP000297972">
    <property type="component" value="Unassembled WGS sequence"/>
</dbReference>
<dbReference type="InterPro" id="IPR018356">
    <property type="entry name" value="Tscrpt_reg_HTH_DeoR_CS"/>
</dbReference>
<dbReference type="PANTHER" id="PTHR30363">
    <property type="entry name" value="HTH-TYPE TRANSCRIPTIONAL REGULATOR SRLR-RELATED"/>
    <property type="match status" value="1"/>
</dbReference>
<evidence type="ECO:0000256" key="2">
    <source>
        <dbReference type="ARBA" id="ARBA00023125"/>
    </source>
</evidence>
<evidence type="ECO:0000313" key="5">
    <source>
        <dbReference type="EMBL" id="TGN61679.1"/>
    </source>
</evidence>
<feature type="domain" description="HTH deoR-type" evidence="4">
    <location>
        <begin position="3"/>
        <end position="58"/>
    </location>
</feature>
<dbReference type="InterPro" id="IPR014036">
    <property type="entry name" value="DeoR-like_C"/>
</dbReference>
<keyword evidence="3" id="KW-0804">Transcription</keyword>
<dbReference type="SUPFAM" id="SSF46785">
    <property type="entry name" value="Winged helix' DNA-binding domain"/>
    <property type="match status" value="1"/>
</dbReference>
<dbReference type="PROSITE" id="PS00894">
    <property type="entry name" value="HTH_DEOR_1"/>
    <property type="match status" value="1"/>
</dbReference>
<dbReference type="GO" id="GO:0003700">
    <property type="term" value="F:DNA-binding transcription factor activity"/>
    <property type="evidence" value="ECO:0007669"/>
    <property type="project" value="InterPro"/>
</dbReference>
<keyword evidence="2" id="KW-0238">DNA-binding</keyword>
<dbReference type="InterPro" id="IPR036388">
    <property type="entry name" value="WH-like_DNA-bd_sf"/>
</dbReference>
<dbReference type="Pfam" id="PF08220">
    <property type="entry name" value="HTH_DeoR"/>
    <property type="match status" value="1"/>
</dbReference>
<protein>
    <submittedName>
        <fullName evidence="5">DeoR/GlpR transcriptional regulator</fullName>
    </submittedName>
</protein>
<dbReference type="OrthoDB" id="9797223at2"/>